<protein>
    <submittedName>
        <fullName evidence="2">Transcriptional regulator with XRE-family HTH domain</fullName>
    </submittedName>
</protein>
<accession>A0ABU0FTQ8</accession>
<dbReference type="SUPFAM" id="SSF47413">
    <property type="entry name" value="lambda repressor-like DNA-binding domains"/>
    <property type="match status" value="1"/>
</dbReference>
<name>A0ABU0FTQ8_9BACI</name>
<comment type="caution">
    <text evidence="2">The sequence shown here is derived from an EMBL/GenBank/DDBJ whole genome shotgun (WGS) entry which is preliminary data.</text>
</comment>
<evidence type="ECO:0000313" key="3">
    <source>
        <dbReference type="Proteomes" id="UP001242313"/>
    </source>
</evidence>
<feature type="domain" description="HTH cro/C1-type" evidence="1">
    <location>
        <begin position="10"/>
        <end position="61"/>
    </location>
</feature>
<dbReference type="SMART" id="SM00530">
    <property type="entry name" value="HTH_XRE"/>
    <property type="match status" value="1"/>
</dbReference>
<dbReference type="Pfam" id="PF01381">
    <property type="entry name" value="HTH_3"/>
    <property type="match status" value="1"/>
</dbReference>
<sequence length="72" mass="8229">MNNGSIGAQLRIERLKRSMSQKDVSEKTNISVRLLGQIENNKGNHRESTLKLLIDFYGLGLMRVSRVNKNEK</sequence>
<proteinExistence type="predicted"/>
<evidence type="ECO:0000259" key="1">
    <source>
        <dbReference type="PROSITE" id="PS50943"/>
    </source>
</evidence>
<organism evidence="2 3">
    <name type="scientific">Mesobacillus stamsii</name>
    <dbReference type="NCBI Taxonomy" id="225347"/>
    <lineage>
        <taxon>Bacteria</taxon>
        <taxon>Bacillati</taxon>
        <taxon>Bacillota</taxon>
        <taxon>Bacilli</taxon>
        <taxon>Bacillales</taxon>
        <taxon>Bacillaceae</taxon>
        <taxon>Mesobacillus</taxon>
    </lineage>
</organism>
<dbReference type="Gene3D" id="1.10.260.40">
    <property type="entry name" value="lambda repressor-like DNA-binding domains"/>
    <property type="match status" value="1"/>
</dbReference>
<gene>
    <name evidence="2" type="ORF">J2S25_000928</name>
</gene>
<keyword evidence="3" id="KW-1185">Reference proteome</keyword>
<dbReference type="InterPro" id="IPR001387">
    <property type="entry name" value="Cro/C1-type_HTH"/>
</dbReference>
<dbReference type="Proteomes" id="UP001242313">
    <property type="component" value="Unassembled WGS sequence"/>
</dbReference>
<dbReference type="InterPro" id="IPR010982">
    <property type="entry name" value="Lambda_DNA-bd_dom_sf"/>
</dbReference>
<evidence type="ECO:0000313" key="2">
    <source>
        <dbReference type="EMBL" id="MDQ0412748.1"/>
    </source>
</evidence>
<dbReference type="RefSeq" id="WP_307191337.1">
    <property type="nucleotide sequence ID" value="NZ_JAUSUN010000004.1"/>
</dbReference>
<dbReference type="PROSITE" id="PS50943">
    <property type="entry name" value="HTH_CROC1"/>
    <property type="match status" value="1"/>
</dbReference>
<dbReference type="CDD" id="cd00093">
    <property type="entry name" value="HTH_XRE"/>
    <property type="match status" value="1"/>
</dbReference>
<reference evidence="2 3" key="1">
    <citation type="submission" date="2023-07" db="EMBL/GenBank/DDBJ databases">
        <title>Genomic Encyclopedia of Type Strains, Phase IV (KMG-IV): sequencing the most valuable type-strain genomes for metagenomic binning, comparative biology and taxonomic classification.</title>
        <authorList>
            <person name="Goeker M."/>
        </authorList>
    </citation>
    <scope>NUCLEOTIDE SEQUENCE [LARGE SCALE GENOMIC DNA]</scope>
    <source>
        <strain evidence="2 3">DSM 19598</strain>
    </source>
</reference>
<dbReference type="EMBL" id="JAUSUN010000004">
    <property type="protein sequence ID" value="MDQ0412748.1"/>
    <property type="molecule type" value="Genomic_DNA"/>
</dbReference>